<organism evidence="1">
    <name type="scientific">marine sediment metagenome</name>
    <dbReference type="NCBI Taxonomy" id="412755"/>
    <lineage>
        <taxon>unclassified sequences</taxon>
        <taxon>metagenomes</taxon>
        <taxon>ecological metagenomes</taxon>
    </lineage>
</organism>
<comment type="caution">
    <text evidence="1">The sequence shown here is derived from an EMBL/GenBank/DDBJ whole genome shotgun (WGS) entry which is preliminary data.</text>
</comment>
<proteinExistence type="predicted"/>
<feature type="non-terminal residue" evidence="1">
    <location>
        <position position="1"/>
    </location>
</feature>
<evidence type="ECO:0000313" key="1">
    <source>
        <dbReference type="EMBL" id="GAJ20530.1"/>
    </source>
</evidence>
<gene>
    <name evidence="1" type="ORF">S12H4_60090</name>
</gene>
<sequence length="144" mass="16179">IQFQEAKASLDLAEAKLAKLLAGASEEEIALAETKVINASTSLRDVEQNLLDVKAVADENLKNFYEDALNTLDDAYIKICNAFNVVDLIQRDYFYYSDQESQKVKESKTVIKTAKENVKFYLDIAKDDSNNENIDTALSEMKKA</sequence>
<protein>
    <submittedName>
        <fullName evidence="1">Uncharacterized protein</fullName>
    </submittedName>
</protein>
<feature type="non-terminal residue" evidence="1">
    <location>
        <position position="144"/>
    </location>
</feature>
<name>X1W0N8_9ZZZZ</name>
<accession>X1W0N8</accession>
<dbReference type="EMBL" id="BARW01039453">
    <property type="protein sequence ID" value="GAJ20530.1"/>
    <property type="molecule type" value="Genomic_DNA"/>
</dbReference>
<dbReference type="AlphaFoldDB" id="X1W0N8"/>
<reference evidence="1" key="1">
    <citation type="journal article" date="2014" name="Front. Microbiol.">
        <title>High frequency of phylogenetically diverse reductive dehalogenase-homologous genes in deep subseafloor sedimentary metagenomes.</title>
        <authorList>
            <person name="Kawai M."/>
            <person name="Futagami T."/>
            <person name="Toyoda A."/>
            <person name="Takaki Y."/>
            <person name="Nishi S."/>
            <person name="Hori S."/>
            <person name="Arai W."/>
            <person name="Tsubouchi T."/>
            <person name="Morono Y."/>
            <person name="Uchiyama I."/>
            <person name="Ito T."/>
            <person name="Fujiyama A."/>
            <person name="Inagaki F."/>
            <person name="Takami H."/>
        </authorList>
    </citation>
    <scope>NUCLEOTIDE SEQUENCE</scope>
    <source>
        <strain evidence="1">Expedition CK06-06</strain>
    </source>
</reference>